<dbReference type="PANTHER" id="PTHR35526:SF3">
    <property type="entry name" value="ANTI-SIGMA-F FACTOR RSBW"/>
    <property type="match status" value="1"/>
</dbReference>
<dbReference type="PANTHER" id="PTHR35526">
    <property type="entry name" value="ANTI-SIGMA-F FACTOR RSBW-RELATED"/>
    <property type="match status" value="1"/>
</dbReference>
<accession>A0ABN3DG03</accession>
<dbReference type="Gene3D" id="3.30.565.10">
    <property type="entry name" value="Histidine kinase-like ATPase, C-terminal domain"/>
    <property type="match status" value="1"/>
</dbReference>
<dbReference type="InterPro" id="IPR036890">
    <property type="entry name" value="HATPase_C_sf"/>
</dbReference>
<keyword evidence="1" id="KW-0723">Serine/threonine-protein kinase</keyword>
<evidence type="ECO:0000256" key="2">
    <source>
        <dbReference type="SAM" id="MobiDB-lite"/>
    </source>
</evidence>
<dbReference type="SUPFAM" id="SSF55874">
    <property type="entry name" value="ATPase domain of HSP90 chaperone/DNA topoisomerase II/histidine kinase"/>
    <property type="match status" value="1"/>
</dbReference>
<organism evidence="4 5">
    <name type="scientific">Streptomyces indiaensis</name>
    <dbReference type="NCBI Taxonomy" id="284033"/>
    <lineage>
        <taxon>Bacteria</taxon>
        <taxon>Bacillati</taxon>
        <taxon>Actinomycetota</taxon>
        <taxon>Actinomycetes</taxon>
        <taxon>Kitasatosporales</taxon>
        <taxon>Streptomycetaceae</taxon>
        <taxon>Streptomyces</taxon>
    </lineage>
</organism>
<reference evidence="4 5" key="1">
    <citation type="journal article" date="2019" name="Int. J. Syst. Evol. Microbiol.">
        <title>The Global Catalogue of Microorganisms (GCM) 10K type strain sequencing project: providing services to taxonomists for standard genome sequencing and annotation.</title>
        <authorList>
            <consortium name="The Broad Institute Genomics Platform"/>
            <consortium name="The Broad Institute Genome Sequencing Center for Infectious Disease"/>
            <person name="Wu L."/>
            <person name="Ma J."/>
        </authorList>
    </citation>
    <scope>NUCLEOTIDE SEQUENCE [LARGE SCALE GENOMIC DNA]</scope>
    <source>
        <strain evidence="4 5">JCM 3053</strain>
    </source>
</reference>
<dbReference type="Pfam" id="PF13581">
    <property type="entry name" value="HATPase_c_2"/>
    <property type="match status" value="1"/>
</dbReference>
<comment type="caution">
    <text evidence="4">The sequence shown here is derived from an EMBL/GenBank/DDBJ whole genome shotgun (WGS) entry which is preliminary data.</text>
</comment>
<evidence type="ECO:0000313" key="5">
    <source>
        <dbReference type="Proteomes" id="UP001501474"/>
    </source>
</evidence>
<dbReference type="EMBL" id="BAAART010000055">
    <property type="protein sequence ID" value="GAA2230230.1"/>
    <property type="molecule type" value="Genomic_DNA"/>
</dbReference>
<dbReference type="CDD" id="cd16936">
    <property type="entry name" value="HATPase_RsbW-like"/>
    <property type="match status" value="1"/>
</dbReference>
<keyword evidence="5" id="KW-1185">Reference proteome</keyword>
<evidence type="ECO:0000259" key="3">
    <source>
        <dbReference type="Pfam" id="PF13581"/>
    </source>
</evidence>
<name>A0ABN3DG03_9ACTN</name>
<proteinExistence type="predicted"/>
<keyword evidence="1" id="KW-0808">Transferase</keyword>
<gene>
    <name evidence="4" type="ORF">GCM10010104_24350</name>
</gene>
<dbReference type="InterPro" id="IPR003594">
    <property type="entry name" value="HATPase_dom"/>
</dbReference>
<evidence type="ECO:0000256" key="1">
    <source>
        <dbReference type="ARBA" id="ARBA00022527"/>
    </source>
</evidence>
<keyword evidence="1" id="KW-0418">Kinase</keyword>
<protein>
    <recommendedName>
        <fullName evidence="3">Histidine kinase/HSP90-like ATPase domain-containing protein</fullName>
    </recommendedName>
</protein>
<sequence>MPPEVAEEVLPLPRILEALAAVRRRVRGILIDWDLSPDVADDALVVASEMITNAVTHALSPATLRLSRVKGDGRCTLRIEVTDAGPAAQSRRGGRDTLPEEHGRGIAIVAALSSRCGARIHPGGVTRWADLRVAPPKPSTTSSPASPHRPAKRK</sequence>
<evidence type="ECO:0000313" key="4">
    <source>
        <dbReference type="EMBL" id="GAA2230230.1"/>
    </source>
</evidence>
<dbReference type="Proteomes" id="UP001501474">
    <property type="component" value="Unassembled WGS sequence"/>
</dbReference>
<dbReference type="InterPro" id="IPR050267">
    <property type="entry name" value="Anti-sigma-factor_SerPK"/>
</dbReference>
<feature type="domain" description="Histidine kinase/HSP90-like ATPase" evidence="3">
    <location>
        <begin position="16"/>
        <end position="124"/>
    </location>
</feature>
<feature type="region of interest" description="Disordered" evidence="2">
    <location>
        <begin position="130"/>
        <end position="154"/>
    </location>
</feature>